<dbReference type="OrthoDB" id="9804920at2"/>
<evidence type="ECO:0000313" key="1">
    <source>
        <dbReference type="EMBL" id="RAI00519.1"/>
    </source>
</evidence>
<organism evidence="1 2">
    <name type="scientific">Acuticoccus sediminis</name>
    <dbReference type="NCBI Taxonomy" id="2184697"/>
    <lineage>
        <taxon>Bacteria</taxon>
        <taxon>Pseudomonadati</taxon>
        <taxon>Pseudomonadota</taxon>
        <taxon>Alphaproteobacteria</taxon>
        <taxon>Hyphomicrobiales</taxon>
        <taxon>Amorphaceae</taxon>
        <taxon>Acuticoccus</taxon>
    </lineage>
</organism>
<dbReference type="EMBL" id="QHHQ01000003">
    <property type="protein sequence ID" value="RAI00519.1"/>
    <property type="molecule type" value="Genomic_DNA"/>
</dbReference>
<dbReference type="CDD" id="cd01301">
    <property type="entry name" value="rDP_like"/>
    <property type="match status" value="1"/>
</dbReference>
<dbReference type="PANTHER" id="PTHR10443:SF12">
    <property type="entry name" value="DIPEPTIDASE"/>
    <property type="match status" value="1"/>
</dbReference>
<dbReference type="Gene3D" id="3.20.20.140">
    <property type="entry name" value="Metal-dependent hydrolases"/>
    <property type="match status" value="1"/>
</dbReference>
<comment type="caution">
    <text evidence="1">The sequence shown here is derived from an EMBL/GenBank/DDBJ whole genome shotgun (WGS) entry which is preliminary data.</text>
</comment>
<dbReference type="GO" id="GO:0006508">
    <property type="term" value="P:proteolysis"/>
    <property type="evidence" value="ECO:0007669"/>
    <property type="project" value="InterPro"/>
</dbReference>
<dbReference type="RefSeq" id="WP_111346533.1">
    <property type="nucleotide sequence ID" value="NZ_JAIWKD010000008.1"/>
</dbReference>
<dbReference type="InterPro" id="IPR000180">
    <property type="entry name" value="Dipep_AS"/>
</dbReference>
<keyword evidence="2" id="KW-1185">Reference proteome</keyword>
<dbReference type="Proteomes" id="UP000249590">
    <property type="component" value="Unassembled WGS sequence"/>
</dbReference>
<dbReference type="InterPro" id="IPR008257">
    <property type="entry name" value="Pept_M19"/>
</dbReference>
<reference evidence="1 2" key="1">
    <citation type="submission" date="2018-05" db="EMBL/GenBank/DDBJ databases">
        <title>Acuticoccus sediminis sp. nov., isolated from deep-sea sediment of Indian Ocean.</title>
        <authorList>
            <person name="Liu X."/>
            <person name="Lai Q."/>
            <person name="Du Y."/>
            <person name="Sun F."/>
            <person name="Zhang X."/>
            <person name="Wang S."/>
            <person name="Shao Z."/>
        </authorList>
    </citation>
    <scope>NUCLEOTIDE SEQUENCE [LARGE SCALE GENOMIC DNA]</scope>
    <source>
        <strain evidence="1 2">PTG4-2</strain>
    </source>
</reference>
<protein>
    <submittedName>
        <fullName evidence="1">Peptidase</fullName>
    </submittedName>
</protein>
<proteinExistence type="predicted"/>
<dbReference type="Pfam" id="PF01244">
    <property type="entry name" value="Peptidase_M19"/>
    <property type="match status" value="1"/>
</dbReference>
<dbReference type="SUPFAM" id="SSF51556">
    <property type="entry name" value="Metallo-dependent hydrolases"/>
    <property type="match status" value="1"/>
</dbReference>
<accession>A0A8B2NR18</accession>
<dbReference type="PROSITE" id="PS00869">
    <property type="entry name" value="RENAL_DIPEPTIDASE_1"/>
    <property type="match status" value="1"/>
</dbReference>
<gene>
    <name evidence="1" type="ORF">DLJ53_14730</name>
</gene>
<name>A0A8B2NR18_9HYPH</name>
<dbReference type="InterPro" id="IPR032466">
    <property type="entry name" value="Metal_Hydrolase"/>
</dbReference>
<dbReference type="PANTHER" id="PTHR10443">
    <property type="entry name" value="MICROSOMAL DIPEPTIDASE"/>
    <property type="match status" value="1"/>
</dbReference>
<dbReference type="PROSITE" id="PS51365">
    <property type="entry name" value="RENAL_DIPEPTIDASE_2"/>
    <property type="match status" value="1"/>
</dbReference>
<evidence type="ECO:0000313" key="2">
    <source>
        <dbReference type="Proteomes" id="UP000249590"/>
    </source>
</evidence>
<dbReference type="GO" id="GO:0070573">
    <property type="term" value="F:metallodipeptidase activity"/>
    <property type="evidence" value="ECO:0007669"/>
    <property type="project" value="InterPro"/>
</dbReference>
<sequence length="356" mass="38595">MNQRIFDGHNDVLLRLWRRDRTGERFLGLNAEGHLDLVRARQGGLAGGIFATFVMDEQRPKPAEPQGSVEAPMVGLSQERALHVTLAQLAIAFRIERASKGSVRICRSADEVQAANDAGAFAMMLHMEGAEAIGPDLDELETLYAAGVRSLGLVWSRPTVFGYGVPFRFPSTPDIGEGLTDRGVALVKACNQLGVMVDCSHLNEKGFWDVVRVSDAPIVATHSNAHVLSPSSRNLTDAQMDAIRDTEGVAGLNFATFFLRDDGRRDPNTPLDAMRRHLDHMLEKLGPRGVALGSDFDGAVIPAAISDVAGLPRLVDVMIEAGYSADLVDAICYRNWLDVTKRTQSLALGTSAPDTH</sequence>
<dbReference type="AlphaFoldDB" id="A0A8B2NR18"/>